<evidence type="ECO:0000313" key="6">
    <source>
        <dbReference type="EMBL" id="MBB6391436.1"/>
    </source>
</evidence>
<dbReference type="Gene3D" id="3.40.50.300">
    <property type="entry name" value="P-loop containing nucleotide triphosphate hydrolases"/>
    <property type="match status" value="3"/>
</dbReference>
<evidence type="ECO:0000256" key="2">
    <source>
        <dbReference type="ARBA" id="ARBA00022840"/>
    </source>
</evidence>
<dbReference type="GO" id="GO:0003677">
    <property type="term" value="F:DNA binding"/>
    <property type="evidence" value="ECO:0007669"/>
    <property type="project" value="InterPro"/>
</dbReference>
<dbReference type="GO" id="GO:0005524">
    <property type="term" value="F:ATP binding"/>
    <property type="evidence" value="ECO:0007669"/>
    <property type="project" value="UniProtKB-UniRule"/>
</dbReference>
<evidence type="ECO:0000256" key="3">
    <source>
        <dbReference type="PROSITE-ProRule" id="PRU00289"/>
    </source>
</evidence>
<organism evidence="6 7">
    <name type="scientific">Microbacterium thalassium</name>
    <dbReference type="NCBI Taxonomy" id="362649"/>
    <lineage>
        <taxon>Bacteria</taxon>
        <taxon>Bacillati</taxon>
        <taxon>Actinomycetota</taxon>
        <taxon>Actinomycetes</taxon>
        <taxon>Micrococcales</taxon>
        <taxon>Microbacteriaceae</taxon>
        <taxon>Microbacterium</taxon>
    </lineage>
</organism>
<dbReference type="InterPro" id="IPR027417">
    <property type="entry name" value="P-loop_NTPase"/>
</dbReference>
<feature type="transmembrane region" description="Helical" evidence="4">
    <location>
        <begin position="61"/>
        <end position="79"/>
    </location>
</feature>
<dbReference type="EMBL" id="JACHML010000001">
    <property type="protein sequence ID" value="MBB6391436.1"/>
    <property type="molecule type" value="Genomic_DNA"/>
</dbReference>
<dbReference type="AlphaFoldDB" id="A0A7X0FQX0"/>
<evidence type="ECO:0000256" key="4">
    <source>
        <dbReference type="SAM" id="Phobius"/>
    </source>
</evidence>
<dbReference type="InterPro" id="IPR003593">
    <property type="entry name" value="AAA+_ATPase"/>
</dbReference>
<comment type="caution">
    <text evidence="6">The sequence shown here is derived from an EMBL/GenBank/DDBJ whole genome shotgun (WGS) entry which is preliminary data.</text>
</comment>
<dbReference type="SMART" id="SM00382">
    <property type="entry name" value="AAA"/>
    <property type="match status" value="2"/>
</dbReference>
<keyword evidence="4" id="KW-0812">Transmembrane</keyword>
<dbReference type="PROSITE" id="PS50901">
    <property type="entry name" value="FTSK"/>
    <property type="match status" value="1"/>
</dbReference>
<name>A0A7X0FQX0_9MICO</name>
<evidence type="ECO:0000256" key="1">
    <source>
        <dbReference type="ARBA" id="ARBA00022741"/>
    </source>
</evidence>
<proteinExistence type="predicted"/>
<keyword evidence="4" id="KW-1133">Transmembrane helix</keyword>
<protein>
    <submittedName>
        <fullName evidence="6">S-DNA-T family DNA segregation ATPase FtsK/SpoIIIE</fullName>
    </submittedName>
</protein>
<keyword evidence="1 3" id="KW-0547">Nucleotide-binding</keyword>
<sequence length="946" mass="97782">MPDQIPVTAGLVRTAPLAPDDPLSLPDAWTPPARPGFPLVAAVVPVAGGVVMWLVTGSTPALWLAALGPLLAIGSILDARRTARRDRRKADDEARRARAAVVSEVARRHEHERAARWAEHPDVARMLTSDAGLWRIDSTRAEAIVVGAGEQPSAVRVLGGQGDPAAAQVRADASWLAHAPVTVPAHAGVAVTGDAFVARAVLRALAVQLCLSAAPGELRVLGSCSEHEWIEAVPHRRASRGRALALVAPGEPVPAEADVVLARVGPGEPPPPRCGALLEVRGLTSGTIDHAGRVQEVGLEAVGDAQAAAIAAMLEARAGAAFGVVTQAVPFHALDRTADATRGGLPATIGVGDRGPVSVDLVDDGPHAVVAGVTGSGKSELLITWILALCAARSTDDVSFLLADFKGGTAFDALRTLPHVTGVITDLDGAGARRAIDSLRAELRRRESALASAGARDIADPRVALPRLVVVVDEFAALLAAQPELHAVFADVAARGRALGMHLILGTQRAAGVIRDALLANCPLRVSLRVTDRADSRAVVGTDDAAELDGGPGGRGVALVRRASDASPHRVRIALSAPDDITAVAARASGPAPRRPWLPPLPDRVVLDDVVAGRDTGTLVIGLSDEPDRQRQRRIGLSAADRGVLVIGGPGSGRTTALETLARQAPHVVRIGPAAEHAWDALERLDEEPPAAGSLVLADDVDAVIGGFPPEYAQECAARFERVARAAGRHGILVAASVQRLSGPVARIADLFPRRLLLRTASRADHFAAGGDPAQFSAAAAPGRGTLDGVAVQVALAPGVIPGSQAPAAPWHPRAALTGFVTRRSAAAREAMAAWERGGHRVIGLDAFAADGHPGEPVVVAGDPEQWQRHWRVLGDIRADHDLVVDAPCAGELRALTGSRRLPPYAEPGRARAWLLAAGDDAVRIPLPAADAEAGGAGAGGAPPHR</sequence>
<evidence type="ECO:0000313" key="7">
    <source>
        <dbReference type="Proteomes" id="UP000537775"/>
    </source>
</evidence>
<dbReference type="CDD" id="cd01127">
    <property type="entry name" value="TrwB_TraG_TraD_VirD4"/>
    <property type="match status" value="1"/>
</dbReference>
<dbReference type="RefSeq" id="WP_184750596.1">
    <property type="nucleotide sequence ID" value="NZ_BAAAJR010000007.1"/>
</dbReference>
<gene>
    <name evidence="6" type="ORF">HD594_001749</name>
</gene>
<keyword evidence="7" id="KW-1185">Reference proteome</keyword>
<feature type="binding site" evidence="3">
    <location>
        <begin position="372"/>
        <end position="379"/>
    </location>
    <ligand>
        <name>ATP</name>
        <dbReference type="ChEBI" id="CHEBI:30616"/>
    </ligand>
</feature>
<dbReference type="InterPro" id="IPR050206">
    <property type="entry name" value="FtsK/SpoIIIE/SftA"/>
</dbReference>
<keyword evidence="2 3" id="KW-0067">ATP-binding</keyword>
<accession>A0A7X0FQX0</accession>
<dbReference type="SUPFAM" id="SSF52540">
    <property type="entry name" value="P-loop containing nucleoside triphosphate hydrolases"/>
    <property type="match status" value="2"/>
</dbReference>
<keyword evidence="4" id="KW-0472">Membrane</keyword>
<feature type="transmembrane region" description="Helical" evidence="4">
    <location>
        <begin position="36"/>
        <end position="55"/>
    </location>
</feature>
<dbReference type="CDD" id="cd01120">
    <property type="entry name" value="RecA-like_superfamily"/>
    <property type="match status" value="1"/>
</dbReference>
<evidence type="ECO:0000259" key="5">
    <source>
        <dbReference type="PROSITE" id="PS50901"/>
    </source>
</evidence>
<dbReference type="InterPro" id="IPR002543">
    <property type="entry name" value="FtsK_dom"/>
</dbReference>
<dbReference type="PANTHER" id="PTHR22683:SF1">
    <property type="entry name" value="TYPE VII SECRETION SYSTEM PROTEIN ESSC"/>
    <property type="match status" value="1"/>
</dbReference>
<dbReference type="Pfam" id="PF01580">
    <property type="entry name" value="FtsK_SpoIIIE"/>
    <property type="match status" value="1"/>
</dbReference>
<dbReference type="Proteomes" id="UP000537775">
    <property type="component" value="Unassembled WGS sequence"/>
</dbReference>
<reference evidence="6 7" key="1">
    <citation type="submission" date="2020-08" db="EMBL/GenBank/DDBJ databases">
        <title>Sequencing the genomes of 1000 actinobacteria strains.</title>
        <authorList>
            <person name="Klenk H.-P."/>
        </authorList>
    </citation>
    <scope>NUCLEOTIDE SEQUENCE [LARGE SCALE GENOMIC DNA]</scope>
    <source>
        <strain evidence="6 7">DSM 12511</strain>
    </source>
</reference>
<feature type="domain" description="FtsK" evidence="5">
    <location>
        <begin position="354"/>
        <end position="537"/>
    </location>
</feature>
<dbReference type="PANTHER" id="PTHR22683">
    <property type="entry name" value="SPORULATION PROTEIN RELATED"/>
    <property type="match status" value="1"/>
</dbReference>